<reference evidence="1 2" key="1">
    <citation type="submission" date="2018-03" db="EMBL/GenBank/DDBJ databases">
        <title>Genomic Encyclopedia of Archaeal and Bacterial Type Strains, Phase II (KMG-II): from individual species to whole genera.</title>
        <authorList>
            <person name="Goeker M."/>
        </authorList>
    </citation>
    <scope>NUCLEOTIDE SEQUENCE [LARGE SCALE GENOMIC DNA]</scope>
    <source>
        <strain evidence="1 2">DSM 24859</strain>
    </source>
</reference>
<comment type="caution">
    <text evidence="1">The sequence shown here is derived from an EMBL/GenBank/DDBJ whole genome shotgun (WGS) entry which is preliminary data.</text>
</comment>
<accession>A0A2P8HJH4</accession>
<name>A0A2P8HJH4_CHINA</name>
<sequence>MNFGKSLSRNDLRTINGGEAATLSCSLFNADCVPPYGPSGPNGNNCGYAGPSNLNCFCAYAGSCQPNRW</sequence>
<evidence type="ECO:0000313" key="2">
    <source>
        <dbReference type="Proteomes" id="UP000240971"/>
    </source>
</evidence>
<proteinExistence type="predicted"/>
<gene>
    <name evidence="1" type="ORF">CLV51_103344</name>
</gene>
<organism evidence="1 2">
    <name type="scientific">Chitinophaga niastensis</name>
    <dbReference type="NCBI Taxonomy" id="536980"/>
    <lineage>
        <taxon>Bacteria</taxon>
        <taxon>Pseudomonadati</taxon>
        <taxon>Bacteroidota</taxon>
        <taxon>Chitinophagia</taxon>
        <taxon>Chitinophagales</taxon>
        <taxon>Chitinophagaceae</taxon>
        <taxon>Chitinophaga</taxon>
    </lineage>
</organism>
<evidence type="ECO:0000313" key="1">
    <source>
        <dbReference type="EMBL" id="PSL46366.1"/>
    </source>
</evidence>
<dbReference type="AlphaFoldDB" id="A0A2P8HJH4"/>
<dbReference type="Proteomes" id="UP000240971">
    <property type="component" value="Unassembled WGS sequence"/>
</dbReference>
<dbReference type="EMBL" id="PYAW01000003">
    <property type="protein sequence ID" value="PSL46366.1"/>
    <property type="molecule type" value="Genomic_DNA"/>
</dbReference>
<protein>
    <submittedName>
        <fullName evidence="1">Uncharacterized protein</fullName>
    </submittedName>
</protein>
<keyword evidence="2" id="KW-1185">Reference proteome</keyword>